<keyword evidence="2" id="KW-1133">Transmembrane helix</keyword>
<feature type="region of interest" description="Disordered" evidence="1">
    <location>
        <begin position="207"/>
        <end position="264"/>
    </location>
</feature>
<dbReference type="RefSeq" id="WP_079535970.1">
    <property type="nucleotide sequence ID" value="NZ_LT670844.1"/>
</dbReference>
<evidence type="ECO:0000313" key="3">
    <source>
        <dbReference type="EMBL" id="SHJ22890.1"/>
    </source>
</evidence>
<keyword evidence="2" id="KW-0812">Transmembrane</keyword>
<feature type="compositionally biased region" description="Low complexity" evidence="1">
    <location>
        <begin position="114"/>
        <end position="138"/>
    </location>
</feature>
<feature type="region of interest" description="Disordered" evidence="1">
    <location>
        <begin position="107"/>
        <end position="146"/>
    </location>
</feature>
<dbReference type="OrthoDB" id="8217413at2"/>
<name>A0A1M6HL37_9BRAD</name>
<evidence type="ECO:0000313" key="4">
    <source>
        <dbReference type="Proteomes" id="UP000189935"/>
    </source>
</evidence>
<evidence type="ECO:0000256" key="2">
    <source>
        <dbReference type="SAM" id="Phobius"/>
    </source>
</evidence>
<dbReference type="AlphaFoldDB" id="A0A1M6HL37"/>
<reference evidence="3 4" key="1">
    <citation type="submission" date="2016-11" db="EMBL/GenBank/DDBJ databases">
        <authorList>
            <person name="Jaros S."/>
            <person name="Januszkiewicz K."/>
            <person name="Wedrychowicz H."/>
        </authorList>
    </citation>
    <scope>NUCLEOTIDE SEQUENCE [LARGE SCALE GENOMIC DNA]</scope>
    <source>
        <strain evidence="3 4">GAS499</strain>
    </source>
</reference>
<feature type="transmembrane region" description="Helical" evidence="2">
    <location>
        <begin position="58"/>
        <end position="78"/>
    </location>
</feature>
<dbReference type="Proteomes" id="UP000189935">
    <property type="component" value="Chromosome I"/>
</dbReference>
<keyword evidence="2" id="KW-0472">Membrane</keyword>
<dbReference type="EMBL" id="LT670844">
    <property type="protein sequence ID" value="SHJ22890.1"/>
    <property type="molecule type" value="Genomic_DNA"/>
</dbReference>
<feature type="compositionally biased region" description="Polar residues" evidence="1">
    <location>
        <begin position="239"/>
        <end position="251"/>
    </location>
</feature>
<organism evidence="3 4">
    <name type="scientific">Bradyrhizobium lablabi</name>
    <dbReference type="NCBI Taxonomy" id="722472"/>
    <lineage>
        <taxon>Bacteria</taxon>
        <taxon>Pseudomonadati</taxon>
        <taxon>Pseudomonadota</taxon>
        <taxon>Alphaproteobacteria</taxon>
        <taxon>Hyphomicrobiales</taxon>
        <taxon>Nitrobacteraceae</taxon>
        <taxon>Bradyrhizobium</taxon>
    </lineage>
</organism>
<sequence length="264" mass="28219">MDSTLNPKPTGVIVRYFEQIAREDEQMARTPADDAARHPPAANNIQVPGDRPWFGRPAVRGFVGLLLAACIGVAAVAWQSYGDAAKPIIARWAPRFVLSSSLPLENPVPPAQQSPPVVQASAATAAPPQPATLAPTAAEGVAPTAAPESAQLLQPMARDVGHEIEQLKASIEQLKINQEQMTRDNARAAEQLNASQEQMAQVIAKASEQNLRPKISAPPPRPTATPTRKPVPIRPSPQARAQPQDTPQPQAEPQLPSAPRQPVR</sequence>
<accession>A0A1M6HL37</accession>
<protein>
    <submittedName>
        <fullName evidence="3">Uncharacterized protein</fullName>
    </submittedName>
</protein>
<proteinExistence type="predicted"/>
<evidence type="ECO:0000256" key="1">
    <source>
        <dbReference type="SAM" id="MobiDB-lite"/>
    </source>
</evidence>
<gene>
    <name evidence="3" type="ORF">SAMN05444159_0037</name>
</gene>